<evidence type="ECO:0000256" key="1">
    <source>
        <dbReference type="ARBA" id="ARBA00022741"/>
    </source>
</evidence>
<keyword evidence="2" id="KW-0067">ATP-binding</keyword>
<dbReference type="InterPro" id="IPR020845">
    <property type="entry name" value="AMP-binding_CS"/>
</dbReference>
<dbReference type="Proteomes" id="UP000885771">
    <property type="component" value="Unassembled WGS sequence"/>
</dbReference>
<sequence length="228" mass="25282">MKYGSLGAMFLAKREENPHLIAYRYKEGGNWKSVTYGEAVDRGERIAGGMASLGIKKGDRVAIVSGNRIEWALIDYATQSLGAVLVTVYPSLLKEQVQYILNDSETKIVFAENDVQMQKINEVRDNLKFTEHFYAIDGSSSLKDPWRTLEQLTDDGREFLEKNPQYVKDASAAVDGDDWATIIYTSGTTGEPKGAILTNNNLLSNVEAGLQCLPVNSDDEFLSFLPLS</sequence>
<comment type="caution">
    <text evidence="4">The sequence shown here is derived from an EMBL/GenBank/DDBJ whole genome shotgun (WGS) entry which is preliminary data.</text>
</comment>
<accession>A0A7V5RQI5</accession>
<dbReference type="Gene3D" id="3.40.50.12780">
    <property type="entry name" value="N-terminal domain of ligase-like"/>
    <property type="match status" value="1"/>
</dbReference>
<reference evidence="4" key="1">
    <citation type="journal article" date="2020" name="mSystems">
        <title>Genome- and Community-Level Interaction Insights into Carbon Utilization and Element Cycling Functions of Hydrothermarchaeota in Hydrothermal Sediment.</title>
        <authorList>
            <person name="Zhou Z."/>
            <person name="Liu Y."/>
            <person name="Xu W."/>
            <person name="Pan J."/>
            <person name="Luo Z.H."/>
            <person name="Li M."/>
        </authorList>
    </citation>
    <scope>NUCLEOTIDE SEQUENCE [LARGE SCALE GENOMIC DNA]</scope>
    <source>
        <strain evidence="4">HyVt-460</strain>
    </source>
</reference>
<dbReference type="GO" id="GO:0016020">
    <property type="term" value="C:membrane"/>
    <property type="evidence" value="ECO:0007669"/>
    <property type="project" value="TreeGrafter"/>
</dbReference>
<dbReference type="InterPro" id="IPR042099">
    <property type="entry name" value="ANL_N_sf"/>
</dbReference>
<dbReference type="AlphaFoldDB" id="A0A7V5RQI5"/>
<dbReference type="GO" id="GO:0005524">
    <property type="term" value="F:ATP binding"/>
    <property type="evidence" value="ECO:0007669"/>
    <property type="project" value="UniProtKB-KW"/>
</dbReference>
<evidence type="ECO:0000313" key="4">
    <source>
        <dbReference type="EMBL" id="HHM02280.1"/>
    </source>
</evidence>
<keyword evidence="4" id="KW-0436">Ligase</keyword>
<gene>
    <name evidence="4" type="ORF">ENJ15_04650</name>
</gene>
<dbReference type="PANTHER" id="PTHR43272">
    <property type="entry name" value="LONG-CHAIN-FATTY-ACID--COA LIGASE"/>
    <property type="match status" value="1"/>
</dbReference>
<feature type="domain" description="Rhodanese" evidence="3">
    <location>
        <begin position="34"/>
        <end position="80"/>
    </location>
</feature>
<dbReference type="PANTHER" id="PTHR43272:SF33">
    <property type="entry name" value="AMP-BINDING DOMAIN-CONTAINING PROTEIN-RELATED"/>
    <property type="match status" value="1"/>
</dbReference>
<dbReference type="SUPFAM" id="SSF56801">
    <property type="entry name" value="Acetyl-CoA synthetase-like"/>
    <property type="match status" value="1"/>
</dbReference>
<keyword evidence="1" id="KW-0547">Nucleotide-binding</keyword>
<name>A0A7V5RQI5_CALAY</name>
<organism evidence="4">
    <name type="scientific">Caldithrix abyssi</name>
    <dbReference type="NCBI Taxonomy" id="187145"/>
    <lineage>
        <taxon>Bacteria</taxon>
        <taxon>Pseudomonadati</taxon>
        <taxon>Calditrichota</taxon>
        <taxon>Calditrichia</taxon>
        <taxon>Calditrichales</taxon>
        <taxon>Calditrichaceae</taxon>
        <taxon>Caldithrix</taxon>
    </lineage>
</organism>
<dbReference type="EMBL" id="DRLI01000174">
    <property type="protein sequence ID" value="HHM02280.1"/>
    <property type="molecule type" value="Genomic_DNA"/>
</dbReference>
<dbReference type="PROSITE" id="PS50206">
    <property type="entry name" value="RHODANESE_3"/>
    <property type="match status" value="1"/>
</dbReference>
<evidence type="ECO:0000259" key="3">
    <source>
        <dbReference type="PROSITE" id="PS50206"/>
    </source>
</evidence>
<proteinExistence type="predicted"/>
<dbReference type="InterPro" id="IPR000873">
    <property type="entry name" value="AMP-dep_synth/lig_dom"/>
</dbReference>
<dbReference type="InterPro" id="IPR001763">
    <property type="entry name" value="Rhodanese-like_dom"/>
</dbReference>
<dbReference type="PROSITE" id="PS00455">
    <property type="entry name" value="AMP_BINDING"/>
    <property type="match status" value="1"/>
</dbReference>
<evidence type="ECO:0000256" key="2">
    <source>
        <dbReference type="ARBA" id="ARBA00022840"/>
    </source>
</evidence>
<dbReference type="Pfam" id="PF00501">
    <property type="entry name" value="AMP-binding"/>
    <property type="match status" value="1"/>
</dbReference>
<protein>
    <submittedName>
        <fullName evidence="4">Long-chain fatty acid--CoA ligase</fullName>
    </submittedName>
</protein>
<feature type="non-terminal residue" evidence="4">
    <location>
        <position position="228"/>
    </location>
</feature>
<dbReference type="GO" id="GO:0004467">
    <property type="term" value="F:long-chain fatty acid-CoA ligase activity"/>
    <property type="evidence" value="ECO:0007669"/>
    <property type="project" value="TreeGrafter"/>
</dbReference>